<dbReference type="Proteomes" id="UP000318017">
    <property type="component" value="Chromosome"/>
</dbReference>
<dbReference type="InterPro" id="IPR023155">
    <property type="entry name" value="Cyt_c-552/4"/>
</dbReference>
<dbReference type="InterPro" id="IPR029052">
    <property type="entry name" value="Metallo-depent_PP-like"/>
</dbReference>
<feature type="domain" description="Cytochrome c-552/4" evidence="2">
    <location>
        <begin position="537"/>
        <end position="618"/>
    </location>
</feature>
<dbReference type="KEGG" id="ahel:Q31a_64220"/>
<dbReference type="OrthoDB" id="9814800at2"/>
<dbReference type="GO" id="GO:0016787">
    <property type="term" value="F:hydrolase activity"/>
    <property type="evidence" value="ECO:0007669"/>
    <property type="project" value="InterPro"/>
</dbReference>
<gene>
    <name evidence="3" type="primary">pcrC_2</name>
    <name evidence="3" type="ORF">Q31a_64220</name>
</gene>
<sequence length="686" mass="73598">MTAIRRSNELMDLFIDRRESVVPVSTRQSEWLRFPYRSASLLASLGLTFSIAGCQPDSGSTAQKSAAATATSPAQTGGLEPETSSQAAPPAAPEIVDQEALDESGRIVLESTRPPLSVPEPDPVTVEAATANAADSAEASAKIVASSSPAAPQAEALESDMAEGAPVVEVEVAEISASSPDTPAVATEVEQPAEEEAEVAELPAKVAAPAPFPAEANVTSASERDQRIAADWPQPQAVLYVSGQQHGYIEPCGCTGLENQKGGLIRRDTLLTELRGRGWDLVPVDVGNQVRRTGRQPELKFQSTVEAFKTMGYQAVTLGIDDLKLSSIELIQLAGSDGLNATPFISANASVIDSSFFPSHRIVEVGGRKIGITGAIGNSLKEEIQSSDIELSDAAESLKPVVELLQKQGCDFLVLLAHAPVEESAEIARQVPGFDLVVTAGGYGEPTLHPEEIPGSEAVMVQVGTKGMYGGIIGLFEDATTPIRYQKIAISSQFKDSDRMLLEFERYQQRLKDAGFDGLGVAPIAHPTGRQYVGSEVCGECHTQAYEIWENSPHVHATDSIIAASNDRGGITRQHDPECISCHATGWNPQKFYPYQTGFISAEKTPLLVGSGCENCHGPGKSHVDAEYGDIETDNELLLELRRQMVLPLAQAREKCLECHDLDNSPDFHTAPFEEYWDQIKHYGKD</sequence>
<dbReference type="AlphaFoldDB" id="A0A518GHG3"/>
<dbReference type="GO" id="GO:0030288">
    <property type="term" value="C:outer membrane-bounded periplasmic space"/>
    <property type="evidence" value="ECO:0007669"/>
    <property type="project" value="TreeGrafter"/>
</dbReference>
<evidence type="ECO:0000256" key="1">
    <source>
        <dbReference type="SAM" id="MobiDB-lite"/>
    </source>
</evidence>
<protein>
    <submittedName>
        <fullName evidence="3">Perchlorate reductase subunit gamma</fullName>
    </submittedName>
</protein>
<dbReference type="Pfam" id="PF13435">
    <property type="entry name" value="Cytochrome_C554"/>
    <property type="match status" value="1"/>
</dbReference>
<dbReference type="EMBL" id="CP036298">
    <property type="protein sequence ID" value="QDV28029.1"/>
    <property type="molecule type" value="Genomic_DNA"/>
</dbReference>
<dbReference type="PANTHER" id="PTHR11575">
    <property type="entry name" value="5'-NUCLEOTIDASE-RELATED"/>
    <property type="match status" value="1"/>
</dbReference>
<evidence type="ECO:0000313" key="3">
    <source>
        <dbReference type="EMBL" id="QDV28029.1"/>
    </source>
</evidence>
<dbReference type="SUPFAM" id="SSF48695">
    <property type="entry name" value="Multiheme cytochromes"/>
    <property type="match status" value="1"/>
</dbReference>
<dbReference type="PANTHER" id="PTHR11575:SF24">
    <property type="entry name" value="5'-NUCLEOTIDASE"/>
    <property type="match status" value="1"/>
</dbReference>
<accession>A0A518GHG3</accession>
<name>A0A518GHG3_9BACT</name>
<dbReference type="InterPro" id="IPR036280">
    <property type="entry name" value="Multihaem_cyt_sf"/>
</dbReference>
<dbReference type="InterPro" id="IPR006179">
    <property type="entry name" value="5_nucleotidase/apyrase"/>
</dbReference>
<keyword evidence="4" id="KW-1185">Reference proteome</keyword>
<dbReference type="SUPFAM" id="SSF56300">
    <property type="entry name" value="Metallo-dependent phosphatases"/>
    <property type="match status" value="1"/>
</dbReference>
<dbReference type="Gene3D" id="1.10.1130.10">
    <property type="entry name" value="Flavocytochrome C3, Chain A"/>
    <property type="match status" value="1"/>
</dbReference>
<evidence type="ECO:0000313" key="4">
    <source>
        <dbReference type="Proteomes" id="UP000318017"/>
    </source>
</evidence>
<dbReference type="GO" id="GO:0009166">
    <property type="term" value="P:nucleotide catabolic process"/>
    <property type="evidence" value="ECO:0007669"/>
    <property type="project" value="InterPro"/>
</dbReference>
<organism evidence="3 4">
    <name type="scientific">Aureliella helgolandensis</name>
    <dbReference type="NCBI Taxonomy" id="2527968"/>
    <lineage>
        <taxon>Bacteria</taxon>
        <taxon>Pseudomonadati</taxon>
        <taxon>Planctomycetota</taxon>
        <taxon>Planctomycetia</taxon>
        <taxon>Pirellulales</taxon>
        <taxon>Pirellulaceae</taxon>
        <taxon>Aureliella</taxon>
    </lineage>
</organism>
<feature type="region of interest" description="Disordered" evidence="1">
    <location>
        <begin position="57"/>
        <end position="92"/>
    </location>
</feature>
<evidence type="ECO:0000259" key="2">
    <source>
        <dbReference type="Pfam" id="PF13435"/>
    </source>
</evidence>
<feature type="compositionally biased region" description="Low complexity" evidence="1">
    <location>
        <begin position="58"/>
        <end position="78"/>
    </location>
</feature>
<dbReference type="Gene3D" id="3.60.21.10">
    <property type="match status" value="1"/>
</dbReference>
<proteinExistence type="predicted"/>
<reference evidence="3 4" key="1">
    <citation type="submission" date="2019-02" db="EMBL/GenBank/DDBJ databases">
        <title>Deep-cultivation of Planctomycetes and their phenomic and genomic characterization uncovers novel biology.</title>
        <authorList>
            <person name="Wiegand S."/>
            <person name="Jogler M."/>
            <person name="Boedeker C."/>
            <person name="Pinto D."/>
            <person name="Vollmers J."/>
            <person name="Rivas-Marin E."/>
            <person name="Kohn T."/>
            <person name="Peeters S.H."/>
            <person name="Heuer A."/>
            <person name="Rast P."/>
            <person name="Oberbeckmann S."/>
            <person name="Bunk B."/>
            <person name="Jeske O."/>
            <person name="Meyerdierks A."/>
            <person name="Storesund J.E."/>
            <person name="Kallscheuer N."/>
            <person name="Luecker S."/>
            <person name="Lage O.M."/>
            <person name="Pohl T."/>
            <person name="Merkel B.J."/>
            <person name="Hornburger P."/>
            <person name="Mueller R.-W."/>
            <person name="Bruemmer F."/>
            <person name="Labrenz M."/>
            <person name="Spormann A.M."/>
            <person name="Op den Camp H."/>
            <person name="Overmann J."/>
            <person name="Amann R."/>
            <person name="Jetten M.S.M."/>
            <person name="Mascher T."/>
            <person name="Medema M.H."/>
            <person name="Devos D.P."/>
            <person name="Kaster A.-K."/>
            <person name="Ovreas L."/>
            <person name="Rohde M."/>
            <person name="Galperin M.Y."/>
            <person name="Jogler C."/>
        </authorList>
    </citation>
    <scope>NUCLEOTIDE SEQUENCE [LARGE SCALE GENOMIC DNA]</scope>
    <source>
        <strain evidence="3 4">Q31a</strain>
    </source>
</reference>